<organism evidence="3 4">
    <name type="scientific">Moraxella bovoculi 237</name>
    <dbReference type="NCBI Taxonomy" id="743974"/>
    <lineage>
        <taxon>Bacteria</taxon>
        <taxon>Pseudomonadati</taxon>
        <taxon>Pseudomonadota</taxon>
        <taxon>Gammaproteobacteria</taxon>
        <taxon>Moraxellales</taxon>
        <taxon>Moraxellaceae</taxon>
        <taxon>Moraxella</taxon>
    </lineage>
</organism>
<dbReference type="PANTHER" id="PTHR43818:SF11">
    <property type="entry name" value="BCDNA.GH03377"/>
    <property type="match status" value="1"/>
</dbReference>
<sequence>MNTPIKAVIFGLGNQAFEHLDASVGHQDVQIIAGIDGNTDRHKEVCARFGELNLQCFQSLDELKASGLAFDALILALPHDVYGGIWADILALGKPLLKEKPLGRDYQEAKTFMDTAHNAHCELQTAIQRRQHASYQFLVKFLQKHKIKIQELHAHLHLGKGLQAAIDKPDLKWRGDRQKAGGGALLDVVYHLVHYIVGDFDVVSATMYNGMQVDNGIDIEDRSWLVGCKPDVWIMLDTWVKGEPNGRGGFTKSEAVELLTDKGLLKANREGVWQDGVQIFATQSKWQDAMRRQLTDFANNIRTQNWHTDVIWHQLPAMRTIDKAYWLSKSY</sequence>
<dbReference type="PANTHER" id="PTHR43818">
    <property type="entry name" value="BCDNA.GH03377"/>
    <property type="match status" value="1"/>
</dbReference>
<dbReference type="SUPFAM" id="SSF51735">
    <property type="entry name" value="NAD(P)-binding Rossmann-fold domains"/>
    <property type="match status" value="1"/>
</dbReference>
<dbReference type="GeneID" id="301974943"/>
<gene>
    <name evidence="3" type="ORF">MBO_08202</name>
</gene>
<dbReference type="Gene3D" id="3.30.360.10">
    <property type="entry name" value="Dihydrodipicolinate Reductase, domain 2"/>
    <property type="match status" value="1"/>
</dbReference>
<keyword evidence="1" id="KW-0560">Oxidoreductase</keyword>
<evidence type="ECO:0000313" key="3">
    <source>
        <dbReference type="EMBL" id="KDN24618.1"/>
    </source>
</evidence>
<dbReference type="AlphaFoldDB" id="A0A066UK89"/>
<dbReference type="GO" id="GO:0016491">
    <property type="term" value="F:oxidoreductase activity"/>
    <property type="evidence" value="ECO:0007669"/>
    <property type="project" value="UniProtKB-KW"/>
</dbReference>
<dbReference type="InterPro" id="IPR036291">
    <property type="entry name" value="NAD(P)-bd_dom_sf"/>
</dbReference>
<dbReference type="RefSeq" id="WP_036366578.1">
    <property type="nucleotide sequence ID" value="NZ_AOMT01000030.1"/>
</dbReference>
<dbReference type="EMBL" id="AOMT01000030">
    <property type="protein sequence ID" value="KDN24618.1"/>
    <property type="molecule type" value="Genomic_DNA"/>
</dbReference>
<dbReference type="InterPro" id="IPR000683">
    <property type="entry name" value="Gfo/Idh/MocA-like_OxRdtase_N"/>
</dbReference>
<evidence type="ECO:0000259" key="2">
    <source>
        <dbReference type="Pfam" id="PF01408"/>
    </source>
</evidence>
<protein>
    <submittedName>
        <fullName evidence="3">Putative dehydrogenase</fullName>
    </submittedName>
</protein>
<proteinExistence type="predicted"/>
<dbReference type="Pfam" id="PF01408">
    <property type="entry name" value="GFO_IDH_MocA"/>
    <property type="match status" value="1"/>
</dbReference>
<feature type="domain" description="Gfo/Idh/MocA-like oxidoreductase N-terminal" evidence="2">
    <location>
        <begin position="5"/>
        <end position="124"/>
    </location>
</feature>
<comment type="caution">
    <text evidence="3">The sequence shown here is derived from an EMBL/GenBank/DDBJ whole genome shotgun (WGS) entry which is preliminary data.</text>
</comment>
<name>A0A066UK89_9GAMM</name>
<evidence type="ECO:0000256" key="1">
    <source>
        <dbReference type="ARBA" id="ARBA00023002"/>
    </source>
</evidence>
<dbReference type="Proteomes" id="UP000035860">
    <property type="component" value="Unassembled WGS sequence"/>
</dbReference>
<dbReference type="GO" id="GO:0000166">
    <property type="term" value="F:nucleotide binding"/>
    <property type="evidence" value="ECO:0007669"/>
    <property type="project" value="InterPro"/>
</dbReference>
<dbReference type="InterPro" id="IPR050463">
    <property type="entry name" value="Gfo/Idh/MocA_oxidrdct_glycsds"/>
</dbReference>
<dbReference type="OrthoDB" id="9781031at2"/>
<dbReference type="eggNOG" id="COG0673">
    <property type="taxonomic scope" value="Bacteria"/>
</dbReference>
<keyword evidence="4" id="KW-1185">Reference proteome</keyword>
<accession>A0A066UK89</accession>
<evidence type="ECO:0000313" key="4">
    <source>
        <dbReference type="Proteomes" id="UP000035860"/>
    </source>
</evidence>
<reference evidence="3 4" key="1">
    <citation type="journal article" date="2014" name="Genome Announc.">
        <title>Draft Genome Sequence of Moraxella bovoculi Strain 237T (ATCC BAA-1259T) Isolated from a Calf with Infectious Bovine Keratoconjunctivitis.</title>
        <authorList>
            <person name="Calcutt M.J."/>
            <person name="Foecking M.F."/>
            <person name="Martin N.T."/>
            <person name="Mhlanga-Mutangadura T."/>
            <person name="Reilly T.J."/>
        </authorList>
    </citation>
    <scope>NUCLEOTIDE SEQUENCE [LARGE SCALE GENOMIC DNA]</scope>
    <source>
        <strain evidence="3 4">237</strain>
    </source>
</reference>
<dbReference type="Gene3D" id="3.40.50.720">
    <property type="entry name" value="NAD(P)-binding Rossmann-like Domain"/>
    <property type="match status" value="1"/>
</dbReference>